<dbReference type="RefSeq" id="XP_059603687.1">
    <property type="nucleotide sequence ID" value="XM_059747700.1"/>
</dbReference>
<name>A0AAJ8BTN1_ASPNG</name>
<accession>A0AAJ8BTN1</accession>
<sequence>MPIIGCIRPVVQFPDSVRSFLEFGQSVYGLARRGLLGTEPSPRCRLTQVGYQPHSGMLVPAVKFDSELRAVEHWMWSYNCFVCEDARAVQLWCDRHSCGSSITDAISIIWVAPD</sequence>
<reference evidence="1" key="1">
    <citation type="submission" date="2025-02" db="EMBL/GenBank/DDBJ databases">
        <authorList>
            <consortium name="NCBI Genome Project"/>
        </authorList>
    </citation>
    <scope>NUCLEOTIDE SEQUENCE</scope>
</reference>
<dbReference type="VEuPathDB" id="FungiDB:An04g08310"/>
<gene>
    <name evidence="1" type="ORF">An04g08310</name>
</gene>
<dbReference type="GeneID" id="84591022"/>
<proteinExistence type="predicted"/>
<dbReference type="AlphaFoldDB" id="A0AAJ8BTN1"/>
<evidence type="ECO:0000313" key="1">
    <source>
        <dbReference type="RefSeq" id="XP_059603687.1"/>
    </source>
</evidence>
<organism evidence="1">
    <name type="scientific">Aspergillus niger</name>
    <dbReference type="NCBI Taxonomy" id="5061"/>
    <lineage>
        <taxon>Eukaryota</taxon>
        <taxon>Fungi</taxon>
        <taxon>Dikarya</taxon>
        <taxon>Ascomycota</taxon>
        <taxon>Pezizomycotina</taxon>
        <taxon>Eurotiomycetes</taxon>
        <taxon>Eurotiomycetidae</taxon>
        <taxon>Eurotiales</taxon>
        <taxon>Aspergillaceae</taxon>
        <taxon>Aspergillus</taxon>
        <taxon>Aspergillus subgen. Circumdati</taxon>
    </lineage>
</organism>
<dbReference type="KEGG" id="ang:An04g08310"/>
<protein>
    <submittedName>
        <fullName evidence="1">Uncharacterized protein</fullName>
    </submittedName>
</protein>
<reference evidence="1" key="2">
    <citation type="submission" date="2025-08" db="UniProtKB">
        <authorList>
            <consortium name="RefSeq"/>
        </authorList>
    </citation>
    <scope>IDENTIFICATION</scope>
</reference>